<comment type="caution">
    <text evidence="4">The sequence shown here is derived from an EMBL/GenBank/DDBJ whole genome shotgun (WGS) entry which is preliminary data.</text>
</comment>
<dbReference type="InterPro" id="IPR019554">
    <property type="entry name" value="Soluble_ligand-bd"/>
</dbReference>
<keyword evidence="5" id="KW-1185">Reference proteome</keyword>
<dbReference type="InterPro" id="IPR010994">
    <property type="entry name" value="RuvA_2-like"/>
</dbReference>
<dbReference type="Gene3D" id="3.10.560.10">
    <property type="entry name" value="Outer membrane lipoprotein wza domain like"/>
    <property type="match status" value="1"/>
</dbReference>
<dbReference type="InterPro" id="IPR004509">
    <property type="entry name" value="Competence_ComEA_HhH"/>
</dbReference>
<dbReference type="Pfam" id="PF12836">
    <property type="entry name" value="HHH_3"/>
    <property type="match status" value="1"/>
</dbReference>
<dbReference type="InterPro" id="IPR003583">
    <property type="entry name" value="Hlx-hairpin-Hlx_DNA-bd_motif"/>
</dbReference>
<evidence type="ECO:0000313" key="5">
    <source>
        <dbReference type="Proteomes" id="UP001597181"/>
    </source>
</evidence>
<feature type="domain" description="Helix-hairpin-helix DNA-binding motif class 1" evidence="3">
    <location>
        <begin position="264"/>
        <end position="283"/>
    </location>
</feature>
<dbReference type="PANTHER" id="PTHR21180">
    <property type="entry name" value="ENDONUCLEASE/EXONUCLEASE/PHOSPHATASE FAMILY DOMAIN-CONTAINING PROTEIN 1"/>
    <property type="match status" value="1"/>
</dbReference>
<keyword evidence="2" id="KW-0812">Transmembrane</keyword>
<dbReference type="NCBIfam" id="TIGR00426">
    <property type="entry name" value="competence protein ComEA helix-hairpin-helix repeat region"/>
    <property type="match status" value="1"/>
</dbReference>
<feature type="region of interest" description="Disordered" evidence="1">
    <location>
        <begin position="15"/>
        <end position="60"/>
    </location>
</feature>
<feature type="domain" description="Helix-hairpin-helix DNA-binding motif class 1" evidence="3">
    <location>
        <begin position="294"/>
        <end position="313"/>
    </location>
</feature>
<evidence type="ECO:0000259" key="3">
    <source>
        <dbReference type="SMART" id="SM00278"/>
    </source>
</evidence>
<evidence type="ECO:0000256" key="2">
    <source>
        <dbReference type="SAM" id="Phobius"/>
    </source>
</evidence>
<reference evidence="5" key="1">
    <citation type="journal article" date="2019" name="Int. J. Syst. Evol. Microbiol.">
        <title>The Global Catalogue of Microorganisms (GCM) 10K type strain sequencing project: providing services to taxonomists for standard genome sequencing and annotation.</title>
        <authorList>
            <consortium name="The Broad Institute Genomics Platform"/>
            <consortium name="The Broad Institute Genome Sequencing Center for Infectious Disease"/>
            <person name="Wu L."/>
            <person name="Ma J."/>
        </authorList>
    </citation>
    <scope>NUCLEOTIDE SEQUENCE [LARGE SCALE GENOMIC DNA]</scope>
    <source>
        <strain evidence="5">CCUG 50213</strain>
    </source>
</reference>
<dbReference type="InterPro" id="IPR051675">
    <property type="entry name" value="Endo/Exo/Phosphatase_dom_1"/>
</dbReference>
<gene>
    <name evidence="4" type="ORF">ACFQ3U_02300</name>
</gene>
<keyword evidence="2" id="KW-0472">Membrane</keyword>
<dbReference type="Gene3D" id="1.10.150.320">
    <property type="entry name" value="Photosystem II 12 kDa extrinsic protein"/>
    <property type="match status" value="1"/>
</dbReference>
<keyword evidence="4" id="KW-0238">DNA-binding</keyword>
<proteinExistence type="predicted"/>
<dbReference type="Pfam" id="PF10531">
    <property type="entry name" value="SLBB"/>
    <property type="match status" value="1"/>
</dbReference>
<sequence>MTLSPREPVRLLREAALDDEYPSGDHVTPHQQPATRHPAVSAADGPGGRWKRAPAVGGGPDPHTWAPELPPWRRFVRGVNLPAALGVGVFVLAIAVTAIVMLRSLGGGGAELSSVGAIAPPAEAGAAEIAADGVTGATSGPAGGVIAAGEQGALLVHIVGEVERPGVVELPAGSRVLDAITEAGGPTAEAELGAVNLARQVSDGGQILIPNADIAADWRAAGTAGDGPSGPGGGDAASNGGTGAGSSAAGGAGGLVNVNTGGVDQLTQLPGIGPALAQRIIDWRESNGAFGSVDQLLEVSGIGQKTLEKFRDRVGL</sequence>
<dbReference type="SMART" id="SM00278">
    <property type="entry name" value="HhH1"/>
    <property type="match status" value="2"/>
</dbReference>
<feature type="compositionally biased region" description="Gly residues" evidence="1">
    <location>
        <begin position="224"/>
        <end position="248"/>
    </location>
</feature>
<protein>
    <submittedName>
        <fullName evidence="4">ComEA family DNA-binding protein</fullName>
    </submittedName>
</protein>
<accession>A0ABW3TJ71</accession>
<dbReference type="Proteomes" id="UP001597181">
    <property type="component" value="Unassembled WGS sequence"/>
</dbReference>
<dbReference type="PANTHER" id="PTHR21180:SF32">
    <property type="entry name" value="ENDONUCLEASE_EXONUCLEASE_PHOSPHATASE FAMILY DOMAIN-CONTAINING PROTEIN 1"/>
    <property type="match status" value="1"/>
</dbReference>
<evidence type="ECO:0000313" key="4">
    <source>
        <dbReference type="EMBL" id="MFD1200725.1"/>
    </source>
</evidence>
<evidence type="ECO:0000256" key="1">
    <source>
        <dbReference type="SAM" id="MobiDB-lite"/>
    </source>
</evidence>
<dbReference type="RefSeq" id="WP_343959202.1">
    <property type="nucleotide sequence ID" value="NZ_BAAAKZ010000003.1"/>
</dbReference>
<feature type="region of interest" description="Disordered" evidence="1">
    <location>
        <begin position="220"/>
        <end position="248"/>
    </location>
</feature>
<dbReference type="GO" id="GO:0003677">
    <property type="term" value="F:DNA binding"/>
    <property type="evidence" value="ECO:0007669"/>
    <property type="project" value="UniProtKB-KW"/>
</dbReference>
<dbReference type="EMBL" id="JBHTLY010000001">
    <property type="protein sequence ID" value="MFD1200725.1"/>
    <property type="molecule type" value="Genomic_DNA"/>
</dbReference>
<feature type="transmembrane region" description="Helical" evidence="2">
    <location>
        <begin position="81"/>
        <end position="102"/>
    </location>
</feature>
<dbReference type="SUPFAM" id="SSF47781">
    <property type="entry name" value="RuvA domain 2-like"/>
    <property type="match status" value="1"/>
</dbReference>
<organism evidence="4 5">
    <name type="scientific">Leucobacter albus</name>
    <dbReference type="NCBI Taxonomy" id="272210"/>
    <lineage>
        <taxon>Bacteria</taxon>
        <taxon>Bacillati</taxon>
        <taxon>Actinomycetota</taxon>
        <taxon>Actinomycetes</taxon>
        <taxon>Micrococcales</taxon>
        <taxon>Microbacteriaceae</taxon>
        <taxon>Leucobacter</taxon>
    </lineage>
</organism>
<name>A0ABW3TJ71_9MICO</name>
<keyword evidence="2" id="KW-1133">Transmembrane helix</keyword>